<dbReference type="NCBIfam" id="TIGR00546">
    <property type="entry name" value="lnt"/>
    <property type="match status" value="1"/>
</dbReference>
<comment type="caution">
    <text evidence="11">The sequence shown here is derived from an EMBL/GenBank/DDBJ whole genome shotgun (WGS) entry which is preliminary data.</text>
</comment>
<dbReference type="InterPro" id="IPR003010">
    <property type="entry name" value="C-N_Hydrolase"/>
</dbReference>
<dbReference type="Pfam" id="PF00795">
    <property type="entry name" value="CN_hydrolase"/>
    <property type="match status" value="1"/>
</dbReference>
<organism evidence="11 12">
    <name type="scientific">Pseudomethylobacillus aquaticus</name>
    <dbReference type="NCBI Taxonomy" id="2676064"/>
    <lineage>
        <taxon>Bacteria</taxon>
        <taxon>Pseudomonadati</taxon>
        <taxon>Pseudomonadota</taxon>
        <taxon>Betaproteobacteria</taxon>
        <taxon>Nitrosomonadales</taxon>
        <taxon>Methylophilaceae</taxon>
        <taxon>Pseudomethylobacillus</taxon>
    </lineage>
</organism>
<keyword evidence="11" id="KW-0449">Lipoprotein</keyword>
<evidence type="ECO:0000256" key="4">
    <source>
        <dbReference type="ARBA" id="ARBA00022679"/>
    </source>
</evidence>
<feature type="transmembrane region" description="Helical" evidence="9">
    <location>
        <begin position="465"/>
        <end position="486"/>
    </location>
</feature>
<evidence type="ECO:0000256" key="9">
    <source>
        <dbReference type="HAMAP-Rule" id="MF_01148"/>
    </source>
</evidence>
<comment type="catalytic activity">
    <reaction evidence="9">
        <text>N-terminal S-1,2-diacyl-sn-glyceryl-L-cysteinyl-[lipoprotein] + a glycerophospholipid = N-acyl-S-1,2-diacyl-sn-glyceryl-L-cysteinyl-[lipoprotein] + a 2-acyl-sn-glycero-3-phospholipid + H(+)</text>
        <dbReference type="Rhea" id="RHEA:48228"/>
        <dbReference type="Rhea" id="RHEA-COMP:14681"/>
        <dbReference type="Rhea" id="RHEA-COMP:14684"/>
        <dbReference type="ChEBI" id="CHEBI:15378"/>
        <dbReference type="ChEBI" id="CHEBI:136912"/>
        <dbReference type="ChEBI" id="CHEBI:140656"/>
        <dbReference type="ChEBI" id="CHEBI:140657"/>
        <dbReference type="ChEBI" id="CHEBI:140660"/>
        <dbReference type="EC" id="2.3.1.269"/>
    </reaction>
</comment>
<evidence type="ECO:0000313" key="12">
    <source>
        <dbReference type="Proteomes" id="UP000275137"/>
    </source>
</evidence>
<dbReference type="GO" id="GO:0016410">
    <property type="term" value="F:N-acyltransferase activity"/>
    <property type="evidence" value="ECO:0007669"/>
    <property type="project" value="UniProtKB-UniRule"/>
</dbReference>
<gene>
    <name evidence="9" type="primary">lnt</name>
    <name evidence="11" type="ORF">ED236_03610</name>
</gene>
<evidence type="ECO:0000256" key="8">
    <source>
        <dbReference type="ARBA" id="ARBA00023315"/>
    </source>
</evidence>
<evidence type="ECO:0000256" key="1">
    <source>
        <dbReference type="ARBA" id="ARBA00004651"/>
    </source>
</evidence>
<dbReference type="InterPro" id="IPR036526">
    <property type="entry name" value="C-N_Hydrolase_sf"/>
</dbReference>
<dbReference type="SUPFAM" id="SSF56317">
    <property type="entry name" value="Carbon-nitrogen hydrolase"/>
    <property type="match status" value="1"/>
</dbReference>
<comment type="similarity">
    <text evidence="2 9">Belongs to the CN hydrolase family. Apolipoprotein N-acyltransferase subfamily.</text>
</comment>
<dbReference type="PANTHER" id="PTHR38686:SF1">
    <property type="entry name" value="APOLIPOPROTEIN N-ACYLTRANSFERASE"/>
    <property type="match status" value="1"/>
</dbReference>
<dbReference type="HAMAP" id="MF_01148">
    <property type="entry name" value="Lnt"/>
    <property type="match status" value="1"/>
</dbReference>
<feature type="domain" description="CN hydrolase" evidence="10">
    <location>
        <begin position="221"/>
        <end position="458"/>
    </location>
</feature>
<dbReference type="GO" id="GO:0042158">
    <property type="term" value="P:lipoprotein biosynthetic process"/>
    <property type="evidence" value="ECO:0007669"/>
    <property type="project" value="UniProtKB-UniRule"/>
</dbReference>
<protein>
    <recommendedName>
        <fullName evidence="9">Apolipoprotein N-acyltransferase</fullName>
        <shortName evidence="9">ALP N-acyltransferase</shortName>
        <ecNumber evidence="9">2.3.1.269</ecNumber>
    </recommendedName>
</protein>
<dbReference type="InterPro" id="IPR004563">
    <property type="entry name" value="Apolipo_AcylTrfase"/>
</dbReference>
<proteinExistence type="inferred from homology"/>
<evidence type="ECO:0000259" key="10">
    <source>
        <dbReference type="PROSITE" id="PS50263"/>
    </source>
</evidence>
<feature type="transmembrane region" description="Helical" evidence="9">
    <location>
        <begin position="117"/>
        <end position="141"/>
    </location>
</feature>
<keyword evidence="6 9" id="KW-1133">Transmembrane helix</keyword>
<feature type="transmembrane region" description="Helical" evidence="9">
    <location>
        <begin position="161"/>
        <end position="181"/>
    </location>
</feature>
<name>A0A3N0V743_9PROT</name>
<evidence type="ECO:0000256" key="5">
    <source>
        <dbReference type="ARBA" id="ARBA00022692"/>
    </source>
</evidence>
<keyword evidence="3 9" id="KW-1003">Cell membrane</keyword>
<feature type="transmembrane region" description="Helical" evidence="9">
    <location>
        <begin position="58"/>
        <end position="76"/>
    </location>
</feature>
<evidence type="ECO:0000256" key="2">
    <source>
        <dbReference type="ARBA" id="ARBA00010065"/>
    </source>
</evidence>
<dbReference type="CDD" id="cd07571">
    <property type="entry name" value="ALP_N-acyl_transferase"/>
    <property type="match status" value="1"/>
</dbReference>
<dbReference type="PROSITE" id="PS50263">
    <property type="entry name" value="CN_HYDROLASE"/>
    <property type="match status" value="1"/>
</dbReference>
<dbReference type="Proteomes" id="UP000275137">
    <property type="component" value="Unassembled WGS sequence"/>
</dbReference>
<keyword evidence="8 9" id="KW-0012">Acyltransferase</keyword>
<dbReference type="PANTHER" id="PTHR38686">
    <property type="entry name" value="APOLIPOPROTEIN N-ACYLTRANSFERASE"/>
    <property type="match status" value="1"/>
</dbReference>
<evidence type="ECO:0000256" key="3">
    <source>
        <dbReference type="ARBA" id="ARBA00022475"/>
    </source>
</evidence>
<dbReference type="AlphaFoldDB" id="A0A3N0V743"/>
<keyword evidence="5 9" id="KW-0812">Transmembrane</keyword>
<dbReference type="UniPathway" id="UPA00666"/>
<comment type="function">
    <text evidence="9">Catalyzes the phospholipid dependent N-acylation of the N-terminal cysteine of apolipoprotein, the last step in lipoprotein maturation.</text>
</comment>
<dbReference type="InterPro" id="IPR045378">
    <property type="entry name" value="LNT_N"/>
</dbReference>
<dbReference type="Pfam" id="PF20154">
    <property type="entry name" value="LNT_N"/>
    <property type="match status" value="1"/>
</dbReference>
<keyword evidence="4 9" id="KW-0808">Transferase</keyword>
<feature type="transmembrane region" description="Helical" evidence="9">
    <location>
        <begin position="188"/>
        <end position="208"/>
    </location>
</feature>
<reference evidence="11 12" key="1">
    <citation type="submission" date="2018-10" db="EMBL/GenBank/DDBJ databases">
        <authorList>
            <person name="Chen W.-M."/>
        </authorList>
    </citation>
    <scope>NUCLEOTIDE SEQUENCE [LARGE SCALE GENOMIC DNA]</scope>
    <source>
        <strain evidence="11 12">H-5</strain>
    </source>
</reference>
<feature type="transmembrane region" description="Helical" evidence="9">
    <location>
        <begin position="88"/>
        <end position="110"/>
    </location>
</feature>
<comment type="pathway">
    <text evidence="9">Protein modification; lipoprotein biosynthesis (N-acyl transfer).</text>
</comment>
<feature type="transmembrane region" description="Helical" evidence="9">
    <location>
        <begin position="30"/>
        <end position="46"/>
    </location>
</feature>
<evidence type="ECO:0000256" key="7">
    <source>
        <dbReference type="ARBA" id="ARBA00023136"/>
    </source>
</evidence>
<dbReference type="Gene3D" id="3.60.110.10">
    <property type="entry name" value="Carbon-nitrogen hydrolase"/>
    <property type="match status" value="1"/>
</dbReference>
<comment type="subcellular location">
    <subcellularLocation>
        <location evidence="1 9">Cell membrane</location>
        <topology evidence="1 9">Multi-pass membrane protein</topology>
    </subcellularLocation>
</comment>
<keyword evidence="12" id="KW-1185">Reference proteome</keyword>
<dbReference type="RefSeq" id="WP_123236534.1">
    <property type="nucleotide sequence ID" value="NZ_RJVP01000001.1"/>
</dbReference>
<dbReference type="GO" id="GO:0005886">
    <property type="term" value="C:plasma membrane"/>
    <property type="evidence" value="ECO:0007669"/>
    <property type="project" value="UniProtKB-SubCell"/>
</dbReference>
<keyword evidence="7 9" id="KW-0472">Membrane</keyword>
<dbReference type="EC" id="2.3.1.269" evidence="9"/>
<evidence type="ECO:0000313" key="11">
    <source>
        <dbReference type="EMBL" id="ROH88626.1"/>
    </source>
</evidence>
<accession>A0A3N0V743</accession>
<sequence>MNPSSPRLLFPYLLALLLGAGAMFGYAPFYLFPLPVLALAGLFWLWQRAGTAGQAARLGFSFGLGLFGAGIYWIYISLHTYGGMPPAGAAFATFCLAAFLALFPALAGWLSKHGPALLITAPVWWALADWTRGWIFTGFPWMTVGYSQVPGSPLAGYTPLLGIYGISLLTAASAALLVLLLQPAKRKPALLALVGLWLAGSLLKLVPWTTPDGEPVSVALLQGNISQDLKWQPEEAQRTLDGYLQLVQNAQAKLIVLPETALPMLLQQAPEDYLQALAEHGKQQQGDVLVGIVEYENAHYYNTMLSLGSAESQRYRKSHLVPFGEFIPLKAIFGWVYQDWLNIPLTDFARGGFAQRPLQIAGQRVAVNICYEDVFGEEIIHQLPEATLLVNTSNDAWYGRSTAAYQHLQISQARALETGRVMLRATNTGATAVIDRDGRVLSQLPHFETATLSAEVQGYRGSTPFIVYGNYGFLLLALLILLLTRWRARAWWSISRS</sequence>
<dbReference type="EMBL" id="RJVP01000001">
    <property type="protein sequence ID" value="ROH88626.1"/>
    <property type="molecule type" value="Genomic_DNA"/>
</dbReference>
<evidence type="ECO:0000256" key="6">
    <source>
        <dbReference type="ARBA" id="ARBA00022989"/>
    </source>
</evidence>